<dbReference type="RefSeq" id="WP_013314588.1">
    <property type="nucleotide sequence ID" value="NC_014484.1"/>
</dbReference>
<dbReference type="PANTHER" id="PTHR30572">
    <property type="entry name" value="MEMBRANE COMPONENT OF TRANSPORTER-RELATED"/>
    <property type="match status" value="1"/>
</dbReference>
<comment type="similarity">
    <text evidence="6">Belongs to the ABC-4 integral membrane protein family.</text>
</comment>
<dbReference type="InterPro" id="IPR025857">
    <property type="entry name" value="MacB_PCD"/>
</dbReference>
<evidence type="ECO:0000256" key="2">
    <source>
        <dbReference type="ARBA" id="ARBA00022475"/>
    </source>
</evidence>
<evidence type="ECO:0000259" key="9">
    <source>
        <dbReference type="Pfam" id="PF12704"/>
    </source>
</evidence>
<feature type="transmembrane region" description="Helical" evidence="7">
    <location>
        <begin position="32"/>
        <end position="53"/>
    </location>
</feature>
<feature type="transmembrane region" description="Helical" evidence="7">
    <location>
        <begin position="315"/>
        <end position="338"/>
    </location>
</feature>
<dbReference type="eggNOG" id="COG0577">
    <property type="taxonomic scope" value="Bacteria"/>
</dbReference>
<dbReference type="AlphaFoldDB" id="E0RPG7"/>
<dbReference type="GO" id="GO:0022857">
    <property type="term" value="F:transmembrane transporter activity"/>
    <property type="evidence" value="ECO:0007669"/>
    <property type="project" value="TreeGrafter"/>
</dbReference>
<evidence type="ECO:0000256" key="5">
    <source>
        <dbReference type="ARBA" id="ARBA00023136"/>
    </source>
</evidence>
<dbReference type="Proteomes" id="UP000001296">
    <property type="component" value="Chromosome"/>
</dbReference>
<evidence type="ECO:0000256" key="7">
    <source>
        <dbReference type="SAM" id="Phobius"/>
    </source>
</evidence>
<proteinExistence type="inferred from homology"/>
<dbReference type="EMBL" id="CP001698">
    <property type="protein sequence ID" value="ADN02749.1"/>
    <property type="molecule type" value="Genomic_DNA"/>
</dbReference>
<feature type="domain" description="ABC3 transporter permease C-terminal" evidence="8">
    <location>
        <begin position="266"/>
        <end position="376"/>
    </location>
</feature>
<dbReference type="HOGENOM" id="CLU_000604_8_4_12"/>
<dbReference type="Pfam" id="PF12704">
    <property type="entry name" value="MacB_PCD"/>
    <property type="match status" value="1"/>
</dbReference>
<dbReference type="PANTHER" id="PTHR30572:SF4">
    <property type="entry name" value="ABC TRANSPORTER PERMEASE YTRF"/>
    <property type="match status" value="1"/>
</dbReference>
<evidence type="ECO:0000313" key="11">
    <source>
        <dbReference type="Proteomes" id="UP000001296"/>
    </source>
</evidence>
<accession>E0RPG7</accession>
<gene>
    <name evidence="10" type="ordered locus">STHERM_c18140</name>
</gene>
<dbReference type="InterPro" id="IPR050250">
    <property type="entry name" value="Macrolide_Exporter_MacB"/>
</dbReference>
<dbReference type="KEGG" id="sta:STHERM_c18140"/>
<comment type="subcellular location">
    <subcellularLocation>
        <location evidence="1">Cell membrane</location>
        <topology evidence="1">Multi-pass membrane protein</topology>
    </subcellularLocation>
</comment>
<evidence type="ECO:0000256" key="1">
    <source>
        <dbReference type="ARBA" id="ARBA00004651"/>
    </source>
</evidence>
<reference key="1">
    <citation type="submission" date="2009-08" db="EMBL/GenBank/DDBJ databases">
        <title>The genome sequence of Spirochaeta thermophila DSM6192.</title>
        <authorList>
            <person name="Angelov A."/>
            <person name="Mientus M."/>
            <person name="Wittenberg S."/>
            <person name="Lehmann R."/>
            <person name="Liesegang H."/>
            <person name="Daniel R."/>
            <person name="Liebl W."/>
        </authorList>
    </citation>
    <scope>NUCLEOTIDE SEQUENCE</scope>
    <source>
        <strain>DSM 6192</strain>
    </source>
</reference>
<evidence type="ECO:0000256" key="4">
    <source>
        <dbReference type="ARBA" id="ARBA00022989"/>
    </source>
</evidence>
<dbReference type="GO" id="GO:0005886">
    <property type="term" value="C:plasma membrane"/>
    <property type="evidence" value="ECO:0007669"/>
    <property type="project" value="UniProtKB-SubCell"/>
</dbReference>
<keyword evidence="3 7" id="KW-0812">Transmembrane</keyword>
<feature type="transmembrane region" description="Helical" evidence="7">
    <location>
        <begin position="262"/>
        <end position="288"/>
    </location>
</feature>
<protein>
    <submittedName>
        <fullName evidence="10">Putative integral membrane protein</fullName>
    </submittedName>
</protein>
<feature type="domain" description="MacB-like periplasmic core" evidence="9">
    <location>
        <begin position="32"/>
        <end position="207"/>
    </location>
</feature>
<evidence type="ECO:0000313" key="10">
    <source>
        <dbReference type="EMBL" id="ADN02749.1"/>
    </source>
</evidence>
<keyword evidence="4 7" id="KW-1133">Transmembrane helix</keyword>
<feature type="transmembrane region" description="Helical" evidence="7">
    <location>
        <begin position="350"/>
        <end position="375"/>
    </location>
</feature>
<evidence type="ECO:0000259" key="8">
    <source>
        <dbReference type="Pfam" id="PF02687"/>
    </source>
</evidence>
<organism evidence="10 11">
    <name type="scientific">Winmispira thermophila (strain ATCC 49972 / DSM 6192 / RI 19.B1)</name>
    <name type="common">Spirochaeta thermophila</name>
    <dbReference type="NCBI Taxonomy" id="665571"/>
    <lineage>
        <taxon>Bacteria</taxon>
        <taxon>Pseudomonadati</taxon>
        <taxon>Spirochaetota</taxon>
        <taxon>Spirochaetia</taxon>
        <taxon>Winmispirales</taxon>
        <taxon>Winmispiraceae</taxon>
        <taxon>Winmispira</taxon>
    </lineage>
</organism>
<sequence length="387" mass="42191">MVRSRANRWGRNLAVFAGFVVKALVNQRNRTGVILLSLVVGAAVFSAVSLVTLDVPEKMSRELRNFGANVLIVPAEGMTEVPEDRVGEVVSSFPGEALVGWSPLLYGKVRLDLGEAMLAGGRFPDMRKVFPYWQVEGSWIGVPFDDRNVMVGSRLAEAMELEVGDEVVLYGGDRATRWRMRVKGIVETGGEEELQLFVNIEVARAVLDRAEGVDLAALSVDTHAVDLESHLGRIQERFSDVQVKPVLQIARSEGAVLEKVRGLFVVVAAVMMLIVVICVMTTLIAVISERRYEIALMRAIGAELSHVVRRFVAELLVLSSSGALVGVVLGWGIAQWIGRSVFGTWIDLEAVILPSTLVLTGLVALVAAFPALWIAGRIDPARILKNE</sequence>
<keyword evidence="5 7" id="KW-0472">Membrane</keyword>
<name>E0RPG7_WINT6</name>
<evidence type="ECO:0000256" key="6">
    <source>
        <dbReference type="ARBA" id="ARBA00038076"/>
    </source>
</evidence>
<dbReference type="InterPro" id="IPR003838">
    <property type="entry name" value="ABC3_permease_C"/>
</dbReference>
<dbReference type="Pfam" id="PF02687">
    <property type="entry name" value="FtsX"/>
    <property type="match status" value="1"/>
</dbReference>
<reference evidence="10 11" key="2">
    <citation type="journal article" date="2010" name="J. Bacteriol.">
        <title>Genome sequence of the polysaccharide-degrading, thermophilic anaerobe Spirochaeta thermophila DSM 6192.</title>
        <authorList>
            <person name="Angelov A."/>
            <person name="Liebl S."/>
            <person name="Ballschmiter M."/>
            <person name="Bomeke M."/>
            <person name="Lehmann R."/>
            <person name="Liesegang H."/>
            <person name="Daniel R."/>
            <person name="Liebl W."/>
        </authorList>
    </citation>
    <scope>NUCLEOTIDE SEQUENCE [LARGE SCALE GENOMIC DNA]</scope>
    <source>
        <strain evidence="11">ATCC 49972 / DSM 6192 / RI 19.B1</strain>
    </source>
</reference>
<keyword evidence="2" id="KW-1003">Cell membrane</keyword>
<evidence type="ECO:0000256" key="3">
    <source>
        <dbReference type="ARBA" id="ARBA00022692"/>
    </source>
</evidence>
<dbReference type="PaxDb" id="665571-STHERM_c18140"/>